<protein>
    <submittedName>
        <fullName evidence="2">BRO family protein</fullName>
    </submittedName>
</protein>
<dbReference type="Proteomes" id="UP000503330">
    <property type="component" value="Chromosome"/>
</dbReference>
<evidence type="ECO:0000313" key="2">
    <source>
        <dbReference type="EMBL" id="QJA04504.1"/>
    </source>
</evidence>
<evidence type="ECO:0000313" key="3">
    <source>
        <dbReference type="Proteomes" id="UP000503330"/>
    </source>
</evidence>
<dbReference type="EMBL" id="CP048838">
    <property type="protein sequence ID" value="QJA04504.1"/>
    <property type="molecule type" value="Genomic_DNA"/>
</dbReference>
<dbReference type="AlphaFoldDB" id="A0AAP9MKE6"/>
<sequence>MELQTFNSTQFGELRTAEIEGKIYYCGNDVARALGYARPNDAINQHCRYTVKHSIPHPQNPTKELEMSFIPEGDVYRLTARSKLPQAEKFESWVFDEVLPQINHTGGYRVPQNPMKALQLMFDAQKSIIEDQRETKYQVETLDKRMTFHEEEQELSKRQYDYISGKVSNRLKEVKEVRDWHLNPKQAGELRHGLNGDILRYMGVRFRGSIARKDFEKVCQFIEGWDPSSVTLQKISELEEVE</sequence>
<dbReference type="InterPro" id="IPR003497">
    <property type="entry name" value="BRO_N_domain"/>
</dbReference>
<feature type="domain" description="Bro-N" evidence="1">
    <location>
        <begin position="1"/>
        <end position="106"/>
    </location>
</feature>
<dbReference type="RefSeq" id="WP_008728295.1">
    <property type="nucleotide sequence ID" value="NZ_BAAACC010000023.1"/>
</dbReference>
<dbReference type="PANTHER" id="PTHR36180:SF2">
    <property type="entry name" value="BRO FAMILY PROTEIN"/>
    <property type="match status" value="1"/>
</dbReference>
<reference evidence="2 3" key="1">
    <citation type="submission" date="2020-02" db="EMBL/GenBank/DDBJ databases">
        <authorList>
            <person name="Kociolek L.K."/>
            <person name="Ozer E.A."/>
        </authorList>
    </citation>
    <scope>NUCLEOTIDE SEQUENCE [LARGE SCALE GENOMIC DNA]</scope>
    <source>
        <strain evidence="2 3">ATCC 14501</strain>
    </source>
</reference>
<evidence type="ECO:0000259" key="1">
    <source>
        <dbReference type="PROSITE" id="PS51750"/>
    </source>
</evidence>
<accession>A0AAP9MKE6</accession>
<organism evidence="2 3">
    <name type="scientific">Clostridium innocuum</name>
    <dbReference type="NCBI Taxonomy" id="1522"/>
    <lineage>
        <taxon>Bacteria</taxon>
        <taxon>Bacillati</taxon>
        <taxon>Bacillota</taxon>
        <taxon>Clostridia</taxon>
        <taxon>Eubacteriales</taxon>
        <taxon>Clostridiaceae</taxon>
        <taxon>Clostridium</taxon>
    </lineage>
</organism>
<proteinExistence type="predicted"/>
<dbReference type="GeneID" id="61927823"/>
<dbReference type="Pfam" id="PF02498">
    <property type="entry name" value="Bro-N"/>
    <property type="match status" value="1"/>
</dbReference>
<gene>
    <name evidence="2" type="ORF">G4D54_19760</name>
</gene>
<dbReference type="PANTHER" id="PTHR36180">
    <property type="entry name" value="DNA-BINDING PROTEIN-RELATED-RELATED"/>
    <property type="match status" value="1"/>
</dbReference>
<dbReference type="SMART" id="SM01040">
    <property type="entry name" value="Bro-N"/>
    <property type="match status" value="1"/>
</dbReference>
<name>A0AAP9MKE6_CLOIN</name>
<dbReference type="PROSITE" id="PS51750">
    <property type="entry name" value="BRO_N"/>
    <property type="match status" value="1"/>
</dbReference>